<keyword evidence="5 7" id="KW-1133">Transmembrane helix</keyword>
<feature type="transmembrane region" description="Helical" evidence="7">
    <location>
        <begin position="266"/>
        <end position="284"/>
    </location>
</feature>
<protein>
    <submittedName>
        <fullName evidence="8">Glucose transporter</fullName>
    </submittedName>
</protein>
<dbReference type="EMBL" id="JAAIIH010000013">
    <property type="protein sequence ID" value="NMN00960.1"/>
    <property type="molecule type" value="Genomic_DNA"/>
</dbReference>
<feature type="transmembrane region" description="Helical" evidence="7">
    <location>
        <begin position="31"/>
        <end position="50"/>
    </location>
</feature>
<dbReference type="PANTHER" id="PTHR16119:SF17">
    <property type="entry name" value="TRANSMEMBRANE PROTEIN 144"/>
    <property type="match status" value="1"/>
</dbReference>
<evidence type="ECO:0000256" key="3">
    <source>
        <dbReference type="ARBA" id="ARBA00022597"/>
    </source>
</evidence>
<feature type="transmembrane region" description="Helical" evidence="7">
    <location>
        <begin position="239"/>
        <end position="259"/>
    </location>
</feature>
<keyword evidence="4 7" id="KW-0812">Transmembrane</keyword>
<evidence type="ECO:0000256" key="4">
    <source>
        <dbReference type="ARBA" id="ARBA00022692"/>
    </source>
</evidence>
<dbReference type="RefSeq" id="WP_169276045.1">
    <property type="nucleotide sequence ID" value="NZ_JAAIIH010000013.1"/>
</dbReference>
<accession>A0A7Y0F2Q7</accession>
<dbReference type="PANTHER" id="PTHR16119">
    <property type="entry name" value="TRANSMEMBRANE PROTEIN 144"/>
    <property type="match status" value="1"/>
</dbReference>
<sequence>MNIVIGLAPAVFWGILPLFLRKVGGGSFRSQLVGTALGILIVAAAIHVASGYSAPAAVWVPFLLSGFCWSFGQAGQYHCYERLGVSVTMPASTALQVIGNSLIGGLFFHEWDGMHDIALSLGAVVLIVIGVFAANGRGASGGGSAVGAARARDWAVLVLSTAGYWLYSAFPLTVTVDSKLEGFLPQALGMLASAVLIGLTHARDIVDGASMRNIGGGLIFSVAAATYLMSMTLNGMVNAFVLSQLNVVVSTLTGAIVLRETPREKIPGIAIGLAILMAGATLMVL</sequence>
<evidence type="ECO:0000256" key="5">
    <source>
        <dbReference type="ARBA" id="ARBA00022989"/>
    </source>
</evidence>
<keyword evidence="6 7" id="KW-0472">Membrane</keyword>
<keyword evidence="3 8" id="KW-0813">Transport</keyword>
<dbReference type="GO" id="GO:0015144">
    <property type="term" value="F:carbohydrate transmembrane transporter activity"/>
    <property type="evidence" value="ECO:0007669"/>
    <property type="project" value="InterPro"/>
</dbReference>
<evidence type="ECO:0000313" key="8">
    <source>
        <dbReference type="EMBL" id="NMN00960.1"/>
    </source>
</evidence>
<reference evidence="8 9" key="1">
    <citation type="submission" date="2020-02" db="EMBL/GenBank/DDBJ databases">
        <title>Characterization of phylogenetic diversity of novel bifidobacterial species isolated in Czech ZOOs.</title>
        <authorList>
            <person name="Lugli G.A."/>
            <person name="Vera N.B."/>
            <person name="Ventura M."/>
        </authorList>
    </citation>
    <scope>NUCLEOTIDE SEQUENCE [LARGE SCALE GENOMIC DNA]</scope>
    <source>
        <strain evidence="8 9">DSM 109958</strain>
    </source>
</reference>
<comment type="similarity">
    <text evidence="2">Belongs to the GRP transporter (TC 2.A.7.5) family.</text>
</comment>
<dbReference type="Pfam" id="PF06800">
    <property type="entry name" value="Sugar_transport"/>
    <property type="match status" value="1"/>
</dbReference>
<dbReference type="AlphaFoldDB" id="A0A7Y0F2Q7"/>
<proteinExistence type="inferred from homology"/>
<gene>
    <name evidence="8" type="ORF">G1C96_1542</name>
</gene>
<dbReference type="InterPro" id="IPR010651">
    <property type="entry name" value="Sugar_transport"/>
</dbReference>
<feature type="transmembrane region" description="Helical" evidence="7">
    <location>
        <begin position="114"/>
        <end position="134"/>
    </location>
</feature>
<feature type="transmembrane region" description="Helical" evidence="7">
    <location>
        <begin position="6"/>
        <end position="24"/>
    </location>
</feature>
<dbReference type="GO" id="GO:0016020">
    <property type="term" value="C:membrane"/>
    <property type="evidence" value="ECO:0007669"/>
    <property type="project" value="UniProtKB-SubCell"/>
</dbReference>
<dbReference type="CDD" id="cd23110">
    <property type="entry name" value="GRP"/>
    <property type="match status" value="1"/>
</dbReference>
<evidence type="ECO:0000313" key="9">
    <source>
        <dbReference type="Proteomes" id="UP000588277"/>
    </source>
</evidence>
<dbReference type="InterPro" id="IPR037185">
    <property type="entry name" value="EmrE-like"/>
</dbReference>
<keyword evidence="9" id="KW-1185">Reference proteome</keyword>
<dbReference type="SUPFAM" id="SSF103481">
    <property type="entry name" value="Multidrug resistance efflux transporter EmrE"/>
    <property type="match status" value="1"/>
</dbReference>
<feature type="transmembrane region" description="Helical" evidence="7">
    <location>
        <begin position="214"/>
        <end position="233"/>
    </location>
</feature>
<organism evidence="8 9">
    <name type="scientific">Bifidobacterium moraviense</name>
    <dbReference type="NCBI Taxonomy" id="2675323"/>
    <lineage>
        <taxon>Bacteria</taxon>
        <taxon>Bacillati</taxon>
        <taxon>Actinomycetota</taxon>
        <taxon>Actinomycetes</taxon>
        <taxon>Bifidobacteriales</taxon>
        <taxon>Bifidobacteriaceae</taxon>
        <taxon>Bifidobacterium</taxon>
    </lineage>
</organism>
<evidence type="ECO:0000256" key="1">
    <source>
        <dbReference type="ARBA" id="ARBA00004141"/>
    </source>
</evidence>
<comment type="caution">
    <text evidence="8">The sequence shown here is derived from an EMBL/GenBank/DDBJ whole genome shotgun (WGS) entry which is preliminary data.</text>
</comment>
<feature type="transmembrane region" description="Helical" evidence="7">
    <location>
        <begin position="87"/>
        <end position="108"/>
    </location>
</feature>
<feature type="transmembrane region" description="Helical" evidence="7">
    <location>
        <begin position="182"/>
        <end position="202"/>
    </location>
</feature>
<evidence type="ECO:0000256" key="6">
    <source>
        <dbReference type="ARBA" id="ARBA00023136"/>
    </source>
</evidence>
<name>A0A7Y0F2Q7_9BIFI</name>
<feature type="transmembrane region" description="Helical" evidence="7">
    <location>
        <begin position="154"/>
        <end position="170"/>
    </location>
</feature>
<evidence type="ECO:0000256" key="2">
    <source>
        <dbReference type="ARBA" id="ARBA00006117"/>
    </source>
</evidence>
<feature type="transmembrane region" description="Helical" evidence="7">
    <location>
        <begin position="56"/>
        <end position="75"/>
    </location>
</feature>
<evidence type="ECO:0000256" key="7">
    <source>
        <dbReference type="SAM" id="Phobius"/>
    </source>
</evidence>
<dbReference type="Proteomes" id="UP000588277">
    <property type="component" value="Unassembled WGS sequence"/>
</dbReference>
<keyword evidence="3 8" id="KW-0762">Sugar transport</keyword>
<comment type="subcellular location">
    <subcellularLocation>
        <location evidence="1">Membrane</location>
        <topology evidence="1">Multi-pass membrane protein</topology>
    </subcellularLocation>
</comment>